<proteinExistence type="predicted"/>
<gene>
    <name evidence="8" type="primary">mltG</name>
    <name evidence="8" type="ORF">FZC34_00115</name>
</gene>
<keyword evidence="5" id="KW-0456">Lyase</keyword>
<keyword evidence="1" id="KW-1003">Cell membrane</keyword>
<feature type="transmembrane region" description="Helical" evidence="7">
    <location>
        <begin position="56"/>
        <end position="78"/>
    </location>
</feature>
<dbReference type="GO" id="GO:0071555">
    <property type="term" value="P:cell wall organization"/>
    <property type="evidence" value="ECO:0007669"/>
    <property type="project" value="UniProtKB-KW"/>
</dbReference>
<keyword evidence="9" id="KW-1185">Reference proteome</keyword>
<dbReference type="Pfam" id="PF02618">
    <property type="entry name" value="YceG"/>
    <property type="match status" value="1"/>
</dbReference>
<dbReference type="KEGG" id="cpri:FZC34_00115"/>
<dbReference type="Proteomes" id="UP000325004">
    <property type="component" value="Chromosome"/>
</dbReference>
<keyword evidence="2 7" id="KW-0812">Transmembrane</keyword>
<accession>A0A5C0UFB7</accession>
<evidence type="ECO:0000256" key="1">
    <source>
        <dbReference type="ARBA" id="ARBA00022475"/>
    </source>
</evidence>
<reference evidence="8 9" key="1">
    <citation type="submission" date="2019-08" db="EMBL/GenBank/DDBJ databases">
        <title>Highly reduced genomes of protist endosymbionts show evolutionary convergence.</title>
        <authorList>
            <person name="George E."/>
            <person name="Husnik F."/>
            <person name="Tashyreva D."/>
            <person name="Prokopchuk G."/>
            <person name="Horak A."/>
            <person name="Kwong W.K."/>
            <person name="Lukes J."/>
            <person name="Keeling P.J."/>
        </authorList>
    </citation>
    <scope>NUCLEOTIDE SEQUENCE [LARGE SCALE GENOMIC DNA]</scope>
    <source>
        <strain evidence="8">1604LC</strain>
    </source>
</reference>
<dbReference type="GO" id="GO:0016829">
    <property type="term" value="F:lyase activity"/>
    <property type="evidence" value="ECO:0007669"/>
    <property type="project" value="UniProtKB-KW"/>
</dbReference>
<evidence type="ECO:0000256" key="3">
    <source>
        <dbReference type="ARBA" id="ARBA00022989"/>
    </source>
</evidence>
<protein>
    <submittedName>
        <fullName evidence="8">Endolytic transglycosylase MltG</fullName>
    </submittedName>
</protein>
<dbReference type="NCBIfam" id="TIGR00247">
    <property type="entry name" value="endolytic transglycosylase MltG"/>
    <property type="match status" value="1"/>
</dbReference>
<dbReference type="PANTHER" id="PTHR30518:SF2">
    <property type="entry name" value="ENDOLYTIC MUREIN TRANSGLYCOSYLASE"/>
    <property type="match status" value="1"/>
</dbReference>
<evidence type="ECO:0000256" key="5">
    <source>
        <dbReference type="ARBA" id="ARBA00023239"/>
    </source>
</evidence>
<feature type="transmembrane region" description="Helical" evidence="7">
    <location>
        <begin position="14"/>
        <end position="35"/>
    </location>
</feature>
<dbReference type="AlphaFoldDB" id="A0A5C0UFB7"/>
<evidence type="ECO:0000256" key="6">
    <source>
        <dbReference type="ARBA" id="ARBA00023316"/>
    </source>
</evidence>
<evidence type="ECO:0000313" key="9">
    <source>
        <dbReference type="Proteomes" id="UP000325004"/>
    </source>
</evidence>
<keyword evidence="6" id="KW-0961">Cell wall biogenesis/degradation</keyword>
<keyword evidence="4 7" id="KW-0472">Membrane</keyword>
<dbReference type="EMBL" id="CP043316">
    <property type="protein sequence ID" value="QEK38333.1"/>
    <property type="molecule type" value="Genomic_DNA"/>
</dbReference>
<dbReference type="InterPro" id="IPR003770">
    <property type="entry name" value="MLTG-like"/>
</dbReference>
<keyword evidence="3 7" id="KW-1133">Transmembrane helix</keyword>
<name>A0A5C0UFB7_9PROT</name>
<evidence type="ECO:0000313" key="8">
    <source>
        <dbReference type="EMBL" id="QEK38333.1"/>
    </source>
</evidence>
<evidence type="ECO:0000256" key="4">
    <source>
        <dbReference type="ARBA" id="ARBA00023136"/>
    </source>
</evidence>
<sequence>MINITNCAIKYIQYLPYITDALFVTCIISILCRPYKSHKYSASYFKLYFSSFRMHFIKVFALLTVMCVLFQPIHHIIYIKPGASISDRFLVFRRSIQKNQLQNMHDSKSHNMHNEQYKSPSTAPYFTTPLLMLILSSNKVFDLKSGEYNPKNIVQFIYHIIFHKFYMRKITIPEGLSSFQVCQILETTTYFNGTVSKIPDEGTLAPGTYIYARNTNINDMLGKMNRDFIKMTNQIWSKSKQKYWNNKQNWIIFASIVQKEAKNFDEMHMIATIFRNRLDKNMRLDADSTASYAITKGKTHISRVMIKDTKIQSPYNTYVKYKLPIAPITNPGYEALIASINPQPSKKLFFHHRSGTIITSEKFEDHINSINTIKPIINHKVIKKSASNMKLSKPKYQTLITKSYKP</sequence>
<evidence type="ECO:0000256" key="2">
    <source>
        <dbReference type="ARBA" id="ARBA00022692"/>
    </source>
</evidence>
<organism evidence="8 9">
    <name type="scientific">Candidatus Cytomitobacter primus</name>
    <dbReference type="NCBI Taxonomy" id="2066024"/>
    <lineage>
        <taxon>Bacteria</taxon>
        <taxon>Pseudomonadati</taxon>
        <taxon>Pseudomonadota</taxon>
        <taxon>Alphaproteobacteria</taxon>
        <taxon>Holosporales</taxon>
        <taxon>Holosporaceae</taxon>
        <taxon>Candidatus Cytomitobacter</taxon>
    </lineage>
</organism>
<dbReference type="OrthoDB" id="9814591at2"/>
<evidence type="ECO:0000256" key="7">
    <source>
        <dbReference type="SAM" id="Phobius"/>
    </source>
</evidence>
<dbReference type="PANTHER" id="PTHR30518">
    <property type="entry name" value="ENDOLYTIC MUREIN TRANSGLYCOSYLASE"/>
    <property type="match status" value="1"/>
</dbReference>